<feature type="binding site" evidence="6">
    <location>
        <position position="165"/>
    </location>
    <ligand>
        <name>S-adenosyl-L-methionine</name>
        <dbReference type="ChEBI" id="CHEBI:59789"/>
    </ligand>
</feature>
<dbReference type="AlphaFoldDB" id="A0A926EEQ9"/>
<organism evidence="7 8">
    <name type="scientific">Zongyangia hominis</name>
    <dbReference type="NCBI Taxonomy" id="2763677"/>
    <lineage>
        <taxon>Bacteria</taxon>
        <taxon>Bacillati</taxon>
        <taxon>Bacillota</taxon>
        <taxon>Clostridia</taxon>
        <taxon>Eubacteriales</taxon>
        <taxon>Oscillospiraceae</taxon>
        <taxon>Zongyangia</taxon>
    </lineage>
</organism>
<evidence type="ECO:0000313" key="7">
    <source>
        <dbReference type="EMBL" id="MBC8570372.1"/>
    </source>
</evidence>
<feature type="binding site" evidence="6">
    <location>
        <position position="208"/>
    </location>
    <ligand>
        <name>S-adenosyl-L-methionine</name>
        <dbReference type="ChEBI" id="CHEBI:59789"/>
    </ligand>
</feature>
<gene>
    <name evidence="6 7" type="primary">prmA</name>
    <name evidence="7" type="ORF">H8709_05960</name>
</gene>
<evidence type="ECO:0000256" key="2">
    <source>
        <dbReference type="ARBA" id="ARBA00022490"/>
    </source>
</evidence>
<comment type="function">
    <text evidence="6">Methylates ribosomal protein L11.</text>
</comment>
<dbReference type="GO" id="GO:0032259">
    <property type="term" value="P:methylation"/>
    <property type="evidence" value="ECO:0007669"/>
    <property type="project" value="UniProtKB-KW"/>
</dbReference>
<dbReference type="GO" id="GO:0008276">
    <property type="term" value="F:protein methyltransferase activity"/>
    <property type="evidence" value="ECO:0007669"/>
    <property type="project" value="UniProtKB-UniRule"/>
</dbReference>
<dbReference type="CDD" id="cd02440">
    <property type="entry name" value="AdoMet_MTases"/>
    <property type="match status" value="1"/>
</dbReference>
<dbReference type="Gene3D" id="3.40.50.150">
    <property type="entry name" value="Vaccinia Virus protein VP39"/>
    <property type="match status" value="1"/>
</dbReference>
<reference evidence="7" key="1">
    <citation type="submission" date="2020-08" db="EMBL/GenBank/DDBJ databases">
        <title>Genome public.</title>
        <authorList>
            <person name="Liu C."/>
            <person name="Sun Q."/>
        </authorList>
    </citation>
    <scope>NUCLEOTIDE SEQUENCE</scope>
    <source>
        <strain evidence="7">NSJ-54</strain>
    </source>
</reference>
<dbReference type="PIRSF" id="PIRSF000401">
    <property type="entry name" value="RPL11_MTase"/>
    <property type="match status" value="1"/>
</dbReference>
<sequence>MNWIEADIFTTTAGIDPVSDQLVALGVTGFAIQDAQDFRDFLEDTTIYWDYVDEELMKLTECETKITVYLPDNPQGAENLAAIRSMLGVLKDRDTDGAWGRLELSLTDVREEDWATAWKKYYHPVQVSERLLICPSWEEADLQPGQVMLRLDPGMAFGTGTHDTTRLCMQLIEKHMVPGCHVLDVGCGSGILSIAALLLGAKDALGVDIDQNAVKVAGENAALNGVEDRLTVLCGDLTARVQGQYELICANIVADVIIRLCPDIPRFLKKDGVFIASGIIDERLEDVREALSETGFVVDELRESGGWCALACHYERKDG</sequence>
<accession>A0A926EEQ9</accession>
<dbReference type="GO" id="GO:0005737">
    <property type="term" value="C:cytoplasm"/>
    <property type="evidence" value="ECO:0007669"/>
    <property type="project" value="UniProtKB-SubCell"/>
</dbReference>
<evidence type="ECO:0000256" key="4">
    <source>
        <dbReference type="ARBA" id="ARBA00022679"/>
    </source>
</evidence>
<name>A0A926EEQ9_9FIRM</name>
<feature type="binding site" evidence="6">
    <location>
        <position position="251"/>
    </location>
    <ligand>
        <name>S-adenosyl-L-methionine</name>
        <dbReference type="ChEBI" id="CHEBI:59789"/>
    </ligand>
</feature>
<dbReference type="PANTHER" id="PTHR43648:SF1">
    <property type="entry name" value="ELECTRON TRANSFER FLAVOPROTEIN BETA SUBUNIT LYSINE METHYLTRANSFERASE"/>
    <property type="match status" value="1"/>
</dbReference>
<keyword evidence="3 6" id="KW-0489">Methyltransferase</keyword>
<keyword evidence="8" id="KW-1185">Reference proteome</keyword>
<dbReference type="RefSeq" id="WP_262397468.1">
    <property type="nucleotide sequence ID" value="NZ_JACRTC010000003.1"/>
</dbReference>
<dbReference type="InterPro" id="IPR029063">
    <property type="entry name" value="SAM-dependent_MTases_sf"/>
</dbReference>
<comment type="caution">
    <text evidence="7">The sequence shown here is derived from an EMBL/GenBank/DDBJ whole genome shotgun (WGS) entry which is preliminary data.</text>
</comment>
<proteinExistence type="inferred from homology"/>
<evidence type="ECO:0000256" key="3">
    <source>
        <dbReference type="ARBA" id="ARBA00022603"/>
    </source>
</evidence>
<dbReference type="EMBL" id="JACRTC010000003">
    <property type="protein sequence ID" value="MBC8570372.1"/>
    <property type="molecule type" value="Genomic_DNA"/>
</dbReference>
<evidence type="ECO:0000256" key="6">
    <source>
        <dbReference type="HAMAP-Rule" id="MF_00735"/>
    </source>
</evidence>
<keyword evidence="2 6" id="KW-0963">Cytoplasm</keyword>
<keyword evidence="4 6" id="KW-0808">Transferase</keyword>
<dbReference type="SUPFAM" id="SSF53335">
    <property type="entry name" value="S-adenosyl-L-methionine-dependent methyltransferases"/>
    <property type="match status" value="1"/>
</dbReference>
<dbReference type="PANTHER" id="PTHR43648">
    <property type="entry name" value="ELECTRON TRANSFER FLAVOPROTEIN BETA SUBUNIT LYSINE METHYLTRANSFERASE"/>
    <property type="match status" value="1"/>
</dbReference>
<comment type="similarity">
    <text evidence="1 6">Belongs to the methyltransferase superfamily. PrmA family.</text>
</comment>
<feature type="binding site" evidence="6">
    <location>
        <position position="186"/>
    </location>
    <ligand>
        <name>S-adenosyl-L-methionine</name>
        <dbReference type="ChEBI" id="CHEBI:59789"/>
    </ligand>
</feature>
<keyword evidence="7" id="KW-0687">Ribonucleoprotein</keyword>
<dbReference type="NCBIfam" id="TIGR00406">
    <property type="entry name" value="prmA"/>
    <property type="match status" value="1"/>
</dbReference>
<dbReference type="HAMAP" id="MF_00735">
    <property type="entry name" value="Methyltr_PrmA"/>
    <property type="match status" value="1"/>
</dbReference>
<evidence type="ECO:0000256" key="1">
    <source>
        <dbReference type="ARBA" id="ARBA00009741"/>
    </source>
</evidence>
<evidence type="ECO:0000313" key="8">
    <source>
        <dbReference type="Proteomes" id="UP000660861"/>
    </source>
</evidence>
<protein>
    <recommendedName>
        <fullName evidence="6">Ribosomal protein L11 methyltransferase</fullName>
        <shortName evidence="6">L11 Mtase</shortName>
        <ecNumber evidence="6">2.1.1.-</ecNumber>
    </recommendedName>
</protein>
<dbReference type="InterPro" id="IPR004498">
    <property type="entry name" value="Ribosomal_PrmA_MeTrfase"/>
</dbReference>
<dbReference type="Pfam" id="PF06325">
    <property type="entry name" value="PrmA"/>
    <property type="match status" value="1"/>
</dbReference>
<dbReference type="Proteomes" id="UP000660861">
    <property type="component" value="Unassembled WGS sequence"/>
</dbReference>
<keyword evidence="7" id="KW-0689">Ribosomal protein</keyword>
<comment type="catalytic activity">
    <reaction evidence="6">
        <text>L-lysyl-[protein] + 3 S-adenosyl-L-methionine = N(6),N(6),N(6)-trimethyl-L-lysyl-[protein] + 3 S-adenosyl-L-homocysteine + 3 H(+)</text>
        <dbReference type="Rhea" id="RHEA:54192"/>
        <dbReference type="Rhea" id="RHEA-COMP:9752"/>
        <dbReference type="Rhea" id="RHEA-COMP:13826"/>
        <dbReference type="ChEBI" id="CHEBI:15378"/>
        <dbReference type="ChEBI" id="CHEBI:29969"/>
        <dbReference type="ChEBI" id="CHEBI:57856"/>
        <dbReference type="ChEBI" id="CHEBI:59789"/>
        <dbReference type="ChEBI" id="CHEBI:61961"/>
    </reaction>
</comment>
<keyword evidence="5 6" id="KW-0949">S-adenosyl-L-methionine</keyword>
<dbReference type="InterPro" id="IPR050078">
    <property type="entry name" value="Ribosomal_L11_MeTrfase_PrmA"/>
</dbReference>
<dbReference type="EC" id="2.1.1.-" evidence="6"/>
<comment type="subcellular location">
    <subcellularLocation>
        <location evidence="6">Cytoplasm</location>
    </subcellularLocation>
</comment>
<evidence type="ECO:0000256" key="5">
    <source>
        <dbReference type="ARBA" id="ARBA00022691"/>
    </source>
</evidence>
<dbReference type="GO" id="GO:0005840">
    <property type="term" value="C:ribosome"/>
    <property type="evidence" value="ECO:0007669"/>
    <property type="project" value="UniProtKB-KW"/>
</dbReference>